<dbReference type="Gene3D" id="1.20.1260.100">
    <property type="entry name" value="TspO/MBR protein"/>
    <property type="match status" value="1"/>
</dbReference>
<dbReference type="GO" id="GO:0033013">
    <property type="term" value="P:tetrapyrrole metabolic process"/>
    <property type="evidence" value="ECO:0007669"/>
    <property type="project" value="UniProtKB-ARBA"/>
</dbReference>
<keyword evidence="5 6" id="KW-0472">Membrane</keyword>
<feature type="transmembrane region" description="Helical" evidence="6">
    <location>
        <begin position="172"/>
        <end position="191"/>
    </location>
</feature>
<keyword evidence="4 6" id="KW-1133">Transmembrane helix</keyword>
<dbReference type="AlphaFoldDB" id="A0A1B6HPS3"/>
<sequence>MNESSILLDVYFPECLPKVEYLDEVHQAEEAAKELIESSRLSNTNWQVVGAILLPLLGGNYIRHAGGSRDYIWVQSSKPSKSKTGDIAFPIAWSSLYAQMGYASYLVWRNGSGFTGARLPLAMYSLQLALNFSAPFSFFSKHNSKSAFINILLLDTAAVGTAVLFYHKTPLAGFLMAPYLVWLSLATVFNYKQWKDIHERN</sequence>
<proteinExistence type="inferred from homology"/>
<dbReference type="CDD" id="cd15904">
    <property type="entry name" value="TSPO_MBR"/>
    <property type="match status" value="1"/>
</dbReference>
<comment type="subcellular location">
    <subcellularLocation>
        <location evidence="1">Membrane</location>
        <topology evidence="1">Multi-pass membrane protein</topology>
    </subcellularLocation>
</comment>
<comment type="similarity">
    <text evidence="2">Belongs to the TspO/BZRP family.</text>
</comment>
<dbReference type="InterPro" id="IPR038330">
    <property type="entry name" value="TspO/MBR-related_sf"/>
</dbReference>
<name>A0A1B6HPS3_9HEMI</name>
<evidence type="ECO:0000256" key="3">
    <source>
        <dbReference type="ARBA" id="ARBA00022692"/>
    </source>
</evidence>
<evidence type="ECO:0000256" key="2">
    <source>
        <dbReference type="ARBA" id="ARBA00007524"/>
    </source>
</evidence>
<dbReference type="Pfam" id="PF03073">
    <property type="entry name" value="TspO_MBR"/>
    <property type="match status" value="1"/>
</dbReference>
<dbReference type="FunFam" id="1.20.1260.100:FF:000001">
    <property type="entry name" value="translocator protein 2"/>
    <property type="match status" value="1"/>
</dbReference>
<protein>
    <recommendedName>
        <fullName evidence="8">TspO/MBR-related protein</fullName>
    </recommendedName>
</protein>
<evidence type="ECO:0000256" key="5">
    <source>
        <dbReference type="ARBA" id="ARBA00023136"/>
    </source>
</evidence>
<evidence type="ECO:0000313" key="7">
    <source>
        <dbReference type="EMBL" id="JAS76688.1"/>
    </source>
</evidence>
<dbReference type="EMBL" id="GECU01031018">
    <property type="protein sequence ID" value="JAS76688.1"/>
    <property type="molecule type" value="Transcribed_RNA"/>
</dbReference>
<dbReference type="GO" id="GO:0005741">
    <property type="term" value="C:mitochondrial outer membrane"/>
    <property type="evidence" value="ECO:0007669"/>
    <property type="project" value="TreeGrafter"/>
</dbReference>
<evidence type="ECO:0008006" key="8">
    <source>
        <dbReference type="Google" id="ProtNLM"/>
    </source>
</evidence>
<dbReference type="InterPro" id="IPR004307">
    <property type="entry name" value="TspO_MBR"/>
</dbReference>
<gene>
    <name evidence="7" type="ORF">g.10784</name>
</gene>
<accession>A0A1B6HPS3</accession>
<keyword evidence="3 6" id="KW-0812">Transmembrane</keyword>
<dbReference type="PANTHER" id="PTHR10057">
    <property type="entry name" value="PERIPHERAL-TYPE BENZODIAZEPINE RECEPTOR"/>
    <property type="match status" value="1"/>
</dbReference>
<evidence type="ECO:0000256" key="1">
    <source>
        <dbReference type="ARBA" id="ARBA00004141"/>
    </source>
</evidence>
<evidence type="ECO:0000256" key="4">
    <source>
        <dbReference type="ARBA" id="ARBA00022989"/>
    </source>
</evidence>
<feature type="transmembrane region" description="Helical" evidence="6">
    <location>
        <begin position="147"/>
        <end position="166"/>
    </location>
</feature>
<reference evidence="7" key="1">
    <citation type="submission" date="2015-11" db="EMBL/GenBank/DDBJ databases">
        <title>De novo transcriptome assembly of four potential Pierce s Disease insect vectors from Arizona vineyards.</title>
        <authorList>
            <person name="Tassone E.E."/>
        </authorList>
    </citation>
    <scope>NUCLEOTIDE SEQUENCE</scope>
</reference>
<organism evidence="7">
    <name type="scientific">Homalodisca liturata</name>
    <dbReference type="NCBI Taxonomy" id="320908"/>
    <lineage>
        <taxon>Eukaryota</taxon>
        <taxon>Metazoa</taxon>
        <taxon>Ecdysozoa</taxon>
        <taxon>Arthropoda</taxon>
        <taxon>Hexapoda</taxon>
        <taxon>Insecta</taxon>
        <taxon>Pterygota</taxon>
        <taxon>Neoptera</taxon>
        <taxon>Paraneoptera</taxon>
        <taxon>Hemiptera</taxon>
        <taxon>Auchenorrhyncha</taxon>
        <taxon>Membracoidea</taxon>
        <taxon>Cicadellidae</taxon>
        <taxon>Cicadellinae</taxon>
        <taxon>Proconiini</taxon>
        <taxon>Homalodisca</taxon>
    </lineage>
</organism>
<evidence type="ECO:0000256" key="6">
    <source>
        <dbReference type="SAM" id="Phobius"/>
    </source>
</evidence>
<dbReference type="PANTHER" id="PTHR10057:SF0">
    <property type="entry name" value="TRANSLOCATOR PROTEIN"/>
    <property type="match status" value="1"/>
</dbReference>